<evidence type="ECO:0000313" key="1">
    <source>
        <dbReference type="EMBL" id="CAJ1395965.1"/>
    </source>
</evidence>
<reference evidence="1" key="1">
    <citation type="submission" date="2023-08" db="EMBL/GenBank/DDBJ databases">
        <authorList>
            <person name="Chen Y."/>
            <person name="Shah S."/>
            <person name="Dougan E. K."/>
            <person name="Thang M."/>
            <person name="Chan C."/>
        </authorList>
    </citation>
    <scope>NUCLEOTIDE SEQUENCE</scope>
</reference>
<keyword evidence="2" id="KW-1185">Reference proteome</keyword>
<dbReference type="AlphaFoldDB" id="A0AA36IXX2"/>
<protein>
    <submittedName>
        <fullName evidence="1">Uncharacterized protein</fullName>
    </submittedName>
</protein>
<comment type="caution">
    <text evidence="1">The sequence shown here is derived from an EMBL/GenBank/DDBJ whole genome shotgun (WGS) entry which is preliminary data.</text>
</comment>
<name>A0AA36IXX2_9DINO</name>
<dbReference type="Proteomes" id="UP001178507">
    <property type="component" value="Unassembled WGS sequence"/>
</dbReference>
<gene>
    <name evidence="1" type="ORF">EVOR1521_LOCUS20270</name>
</gene>
<accession>A0AA36IXX2</accession>
<organism evidence="1 2">
    <name type="scientific">Effrenium voratum</name>
    <dbReference type="NCBI Taxonomy" id="2562239"/>
    <lineage>
        <taxon>Eukaryota</taxon>
        <taxon>Sar</taxon>
        <taxon>Alveolata</taxon>
        <taxon>Dinophyceae</taxon>
        <taxon>Suessiales</taxon>
        <taxon>Symbiodiniaceae</taxon>
        <taxon>Effrenium</taxon>
    </lineage>
</organism>
<dbReference type="EMBL" id="CAUJNA010003216">
    <property type="protein sequence ID" value="CAJ1395965.1"/>
    <property type="molecule type" value="Genomic_DNA"/>
</dbReference>
<sequence>MHGEELDWSLVDLAGSVSKKPLEDVTAKSSNGSFAPGKLRWNPASSTLYKVGSSLNSGATVLPPQVGWMPVDGLEPAPAITFCQEESTRPEKIMAATMPGKLLRRIAESAPSVEKVQASIQKHSPWRSQSLPRMLRWGTMETAKARRRADFQLGDTATSKMSSKHAEKPGETALLVFSVILSRPSFHFEWGAEFDKQQLVSTGAVNAKGEMGKLIAQWTFEKPMVLPAFGVSNVGCEGRRIILGIEPHSPLDRWNTWQTAAWQS</sequence>
<evidence type="ECO:0000313" key="2">
    <source>
        <dbReference type="Proteomes" id="UP001178507"/>
    </source>
</evidence>
<proteinExistence type="predicted"/>